<accession>A0A0F9F9D2</accession>
<dbReference type="CDD" id="cd00353">
    <property type="entry name" value="Ribosomal_S15p_S13e"/>
    <property type="match status" value="1"/>
</dbReference>
<evidence type="ECO:0000256" key="2">
    <source>
        <dbReference type="ARBA" id="ARBA00023274"/>
    </source>
</evidence>
<name>A0A0F9F9D2_9ZZZZ</name>
<dbReference type="InterPro" id="IPR000589">
    <property type="entry name" value="Ribosomal_uS15"/>
</dbReference>
<dbReference type="GO" id="GO:0022627">
    <property type="term" value="C:cytosolic small ribosomal subunit"/>
    <property type="evidence" value="ECO:0007669"/>
    <property type="project" value="TreeGrafter"/>
</dbReference>
<dbReference type="SUPFAM" id="SSF47060">
    <property type="entry name" value="S15/NS1 RNA-binding domain"/>
    <property type="match status" value="1"/>
</dbReference>
<dbReference type="PANTHER" id="PTHR23321">
    <property type="entry name" value="RIBOSOMAL PROTEIN S15, BACTERIAL AND ORGANELLAR"/>
    <property type="match status" value="1"/>
</dbReference>
<dbReference type="GO" id="GO:0006412">
    <property type="term" value="P:translation"/>
    <property type="evidence" value="ECO:0007669"/>
    <property type="project" value="InterPro"/>
</dbReference>
<comment type="caution">
    <text evidence="4">The sequence shown here is derived from an EMBL/GenBank/DDBJ whole genome shotgun (WGS) entry which is preliminary data.</text>
</comment>
<dbReference type="EMBL" id="LAZR01033571">
    <property type="protein sequence ID" value="KKL47707.1"/>
    <property type="molecule type" value="Genomic_DNA"/>
</dbReference>
<dbReference type="FunFam" id="1.10.287.10:FF:000002">
    <property type="entry name" value="30S ribosomal protein S15"/>
    <property type="match status" value="1"/>
</dbReference>
<evidence type="ECO:0008006" key="5">
    <source>
        <dbReference type="Google" id="ProtNLM"/>
    </source>
</evidence>
<dbReference type="InterPro" id="IPR009068">
    <property type="entry name" value="uS15_NS1_RNA-bd_sf"/>
</dbReference>
<dbReference type="Gene3D" id="1.10.287.10">
    <property type="entry name" value="S15/NS1, RNA-binding"/>
    <property type="match status" value="1"/>
</dbReference>
<dbReference type="SMART" id="SM01387">
    <property type="entry name" value="Ribosomal_S15"/>
    <property type="match status" value="1"/>
</dbReference>
<evidence type="ECO:0000313" key="4">
    <source>
        <dbReference type="EMBL" id="KKL47707.1"/>
    </source>
</evidence>
<dbReference type="PROSITE" id="PS00362">
    <property type="entry name" value="RIBOSOMAL_S15"/>
    <property type="match status" value="1"/>
</dbReference>
<dbReference type="AlphaFoldDB" id="A0A0F9F9D2"/>
<evidence type="ECO:0000256" key="3">
    <source>
        <dbReference type="SAM" id="MobiDB-lite"/>
    </source>
</evidence>
<evidence type="ECO:0000256" key="1">
    <source>
        <dbReference type="ARBA" id="ARBA00022980"/>
    </source>
</evidence>
<keyword evidence="2" id="KW-0687">Ribonucleoprotein</keyword>
<feature type="compositionally biased region" description="Basic and acidic residues" evidence="3">
    <location>
        <begin position="1"/>
        <end position="10"/>
    </location>
</feature>
<protein>
    <recommendedName>
        <fullName evidence="5">30S ribosomal protein S15</fullName>
    </recommendedName>
</protein>
<feature type="region of interest" description="Disordered" evidence="3">
    <location>
        <begin position="1"/>
        <end position="21"/>
    </location>
</feature>
<dbReference type="Pfam" id="PF00312">
    <property type="entry name" value="Ribosomal_S15"/>
    <property type="match status" value="1"/>
</dbReference>
<keyword evidence="1" id="KW-0689">Ribosomal protein</keyword>
<dbReference type="HAMAP" id="MF_01343_B">
    <property type="entry name" value="Ribosomal_uS15_B"/>
    <property type="match status" value="1"/>
</dbReference>
<dbReference type="GO" id="GO:0003735">
    <property type="term" value="F:structural constituent of ribosome"/>
    <property type="evidence" value="ECO:0007669"/>
    <property type="project" value="InterPro"/>
</dbReference>
<dbReference type="PANTHER" id="PTHR23321:SF26">
    <property type="entry name" value="SMALL RIBOSOMAL SUBUNIT PROTEIN US15M"/>
    <property type="match status" value="1"/>
</dbReference>
<sequence length="88" mass="10360">MLTKTEKEEITSSIRLHASDTGSSDVQVALLTERIRQMTDHLRTHRKDHHSQRGLMKIVGRRRRLLRYLSRREPDRYKALIAALGIRK</sequence>
<gene>
    <name evidence="4" type="ORF">LCGC14_2332850</name>
</gene>
<proteinExistence type="inferred from homology"/>
<reference evidence="4" key="1">
    <citation type="journal article" date="2015" name="Nature">
        <title>Complex archaea that bridge the gap between prokaryotes and eukaryotes.</title>
        <authorList>
            <person name="Spang A."/>
            <person name="Saw J.H."/>
            <person name="Jorgensen S.L."/>
            <person name="Zaremba-Niedzwiedzka K."/>
            <person name="Martijn J."/>
            <person name="Lind A.E."/>
            <person name="van Eijk R."/>
            <person name="Schleper C."/>
            <person name="Guy L."/>
            <person name="Ettema T.J."/>
        </authorList>
    </citation>
    <scope>NUCLEOTIDE SEQUENCE</scope>
</reference>
<dbReference type="NCBIfam" id="TIGR00952">
    <property type="entry name" value="S15_bact"/>
    <property type="match status" value="1"/>
</dbReference>
<organism evidence="4">
    <name type="scientific">marine sediment metagenome</name>
    <dbReference type="NCBI Taxonomy" id="412755"/>
    <lineage>
        <taxon>unclassified sequences</taxon>
        <taxon>metagenomes</taxon>
        <taxon>ecological metagenomes</taxon>
    </lineage>
</organism>
<dbReference type="Gene3D" id="6.10.250.3130">
    <property type="match status" value="1"/>
</dbReference>
<dbReference type="InterPro" id="IPR005290">
    <property type="entry name" value="Ribosomal_uS15_bac-type"/>
</dbReference>